<evidence type="ECO:0000313" key="2">
    <source>
        <dbReference type="Proteomes" id="UP000296049"/>
    </source>
</evidence>
<protein>
    <submittedName>
        <fullName evidence="1">Uncharacterized protein</fullName>
    </submittedName>
</protein>
<evidence type="ECO:0000313" key="1">
    <source>
        <dbReference type="EMBL" id="EOA95775.1"/>
    </source>
</evidence>
<sequence>MDGELAPDLAENQPGSVLCRHSATSAEHENSSGASLEGMSLPSEACREDRRGVLKHCNKTRRISAADGKRIRVQDLPSGNSKVRLAGDALGSTSTAGLLGSITVKICRAMYSCIESVNEQTKKERERHLAATMVSGPLLRGCFLLLLFLVAAVADAFLDFQATQNRANFSVGLTNRCSLACSSQEPSVPSCDVCDASSCLFLEQWACTKTLLEPSGGLTEEQSRCRFSPIGNVGRAHPQRDALGAGAPRRASVSSVWSLWSTAECVEGKEQAVKGRAQEPPALMCSVGFKLTEGSEAESSQYCTGNPIPFFFLFYAFQAAASADVSQILIYVDVCCCTDAKRHSSSWRSHDAPGMRSGCNPCGCFVQLCQTAGNDRELLPGRKAGTPEACWEQPRRRTLVQTPPEETQRLRLISLEENQST</sequence>
<dbReference type="EMBL" id="KB744185">
    <property type="protein sequence ID" value="EOA95775.1"/>
    <property type="molecule type" value="Genomic_DNA"/>
</dbReference>
<keyword evidence="2" id="KW-1185">Reference proteome</keyword>
<dbReference type="Proteomes" id="UP000296049">
    <property type="component" value="Unassembled WGS sequence"/>
</dbReference>
<dbReference type="AlphaFoldDB" id="R0JEU2"/>
<name>R0JEU2_ANAPL</name>
<proteinExistence type="predicted"/>
<organism evidence="1 2">
    <name type="scientific">Anas platyrhynchos</name>
    <name type="common">Mallard</name>
    <name type="synonym">Anas boschas</name>
    <dbReference type="NCBI Taxonomy" id="8839"/>
    <lineage>
        <taxon>Eukaryota</taxon>
        <taxon>Metazoa</taxon>
        <taxon>Chordata</taxon>
        <taxon>Craniata</taxon>
        <taxon>Vertebrata</taxon>
        <taxon>Euteleostomi</taxon>
        <taxon>Archelosauria</taxon>
        <taxon>Archosauria</taxon>
        <taxon>Dinosauria</taxon>
        <taxon>Saurischia</taxon>
        <taxon>Theropoda</taxon>
        <taxon>Coelurosauria</taxon>
        <taxon>Aves</taxon>
        <taxon>Neognathae</taxon>
        <taxon>Galloanserae</taxon>
        <taxon>Anseriformes</taxon>
        <taxon>Anatidae</taxon>
        <taxon>Anatinae</taxon>
        <taxon>Anas</taxon>
    </lineage>
</organism>
<gene>
    <name evidence="1" type="ORF">Anapl_11621</name>
</gene>
<reference evidence="2" key="1">
    <citation type="journal article" date="2013" name="Nat. Genet.">
        <title>The duck genome and transcriptome provide insight into an avian influenza virus reservoir species.</title>
        <authorList>
            <person name="Huang Y."/>
            <person name="Li Y."/>
            <person name="Burt D.W."/>
            <person name="Chen H."/>
            <person name="Zhang Y."/>
            <person name="Qian W."/>
            <person name="Kim H."/>
            <person name="Gan S."/>
            <person name="Zhao Y."/>
            <person name="Li J."/>
            <person name="Yi K."/>
            <person name="Feng H."/>
            <person name="Zhu P."/>
            <person name="Li B."/>
            <person name="Liu Q."/>
            <person name="Fairley S."/>
            <person name="Magor K.E."/>
            <person name="Du Z."/>
            <person name="Hu X."/>
            <person name="Goodman L."/>
            <person name="Tafer H."/>
            <person name="Vignal A."/>
            <person name="Lee T."/>
            <person name="Kim K.W."/>
            <person name="Sheng Z."/>
            <person name="An Y."/>
            <person name="Searle S."/>
            <person name="Herrero J."/>
            <person name="Groenen M.A."/>
            <person name="Crooijmans R.P."/>
            <person name="Faraut T."/>
            <person name="Cai Q."/>
            <person name="Webster R.G."/>
            <person name="Aldridge J.R."/>
            <person name="Warren W.C."/>
            <person name="Bartschat S."/>
            <person name="Kehr S."/>
            <person name="Marz M."/>
            <person name="Stadler P.F."/>
            <person name="Smith J."/>
            <person name="Kraus R.H."/>
            <person name="Zhao Y."/>
            <person name="Ren L."/>
            <person name="Fei J."/>
            <person name="Morisson M."/>
            <person name="Kaiser P."/>
            <person name="Griffin D.K."/>
            <person name="Rao M."/>
            <person name="Pitel F."/>
            <person name="Wang J."/>
            <person name="Li N."/>
        </authorList>
    </citation>
    <scope>NUCLEOTIDE SEQUENCE [LARGE SCALE GENOMIC DNA]</scope>
</reference>
<accession>R0JEU2</accession>